<dbReference type="Pfam" id="PF00560">
    <property type="entry name" value="LRR_1"/>
    <property type="match status" value="7"/>
</dbReference>
<keyword evidence="9" id="KW-1133">Transmembrane helix</keyword>
<dbReference type="PRINTS" id="PR00019">
    <property type="entry name" value="LEURICHRPT"/>
</dbReference>
<dbReference type="GO" id="GO:0005886">
    <property type="term" value="C:plasma membrane"/>
    <property type="evidence" value="ECO:0007669"/>
    <property type="project" value="UniProtKB-SubCell"/>
</dbReference>
<evidence type="ECO:0000256" key="10">
    <source>
        <dbReference type="ARBA" id="ARBA00023136"/>
    </source>
</evidence>
<accession>A0AAW0KX25</accession>
<dbReference type="FunFam" id="3.80.10.10:FF:000213">
    <property type="entry name" value="Tyrosine-sulfated glycopeptide receptor 1"/>
    <property type="match status" value="1"/>
</dbReference>
<comment type="similarity">
    <text evidence="3">Belongs to the RLP family.</text>
</comment>
<evidence type="ECO:0000256" key="11">
    <source>
        <dbReference type="ARBA" id="ARBA00023170"/>
    </source>
</evidence>
<keyword evidence="8" id="KW-0677">Repeat</keyword>
<evidence type="ECO:0000256" key="4">
    <source>
        <dbReference type="ARBA" id="ARBA00022475"/>
    </source>
</evidence>
<keyword evidence="11" id="KW-0675">Receptor</keyword>
<keyword evidence="12" id="KW-0325">Glycoprotein</keyword>
<dbReference type="SUPFAM" id="SSF52047">
    <property type="entry name" value="RNI-like"/>
    <property type="match status" value="1"/>
</dbReference>
<dbReference type="Gene3D" id="3.80.10.10">
    <property type="entry name" value="Ribonuclease Inhibitor"/>
    <property type="match status" value="4"/>
</dbReference>
<keyword evidence="4" id="KW-1003">Cell membrane</keyword>
<keyword evidence="10" id="KW-0472">Membrane</keyword>
<protein>
    <submittedName>
        <fullName evidence="13">Receptor-like protein 6</fullName>
    </submittedName>
</protein>
<proteinExistence type="inferred from homology"/>
<keyword evidence="7" id="KW-0732">Signal</keyword>
<name>A0AAW0KX25_QUESU</name>
<evidence type="ECO:0000256" key="1">
    <source>
        <dbReference type="ARBA" id="ARBA00004236"/>
    </source>
</evidence>
<evidence type="ECO:0000313" key="13">
    <source>
        <dbReference type="EMBL" id="KAK7843947.1"/>
    </source>
</evidence>
<evidence type="ECO:0000256" key="9">
    <source>
        <dbReference type="ARBA" id="ARBA00022989"/>
    </source>
</evidence>
<evidence type="ECO:0000256" key="12">
    <source>
        <dbReference type="ARBA" id="ARBA00023180"/>
    </source>
</evidence>
<evidence type="ECO:0000256" key="3">
    <source>
        <dbReference type="ARBA" id="ARBA00009592"/>
    </source>
</evidence>
<dbReference type="EMBL" id="PKMF04000194">
    <property type="protein sequence ID" value="KAK7843947.1"/>
    <property type="molecule type" value="Genomic_DNA"/>
</dbReference>
<evidence type="ECO:0000256" key="8">
    <source>
        <dbReference type="ARBA" id="ARBA00022737"/>
    </source>
</evidence>
<dbReference type="Pfam" id="PF13855">
    <property type="entry name" value="LRR_8"/>
    <property type="match status" value="2"/>
</dbReference>
<dbReference type="AlphaFoldDB" id="A0AAW0KX25"/>
<dbReference type="Proteomes" id="UP000237347">
    <property type="component" value="Unassembled WGS sequence"/>
</dbReference>
<evidence type="ECO:0000256" key="6">
    <source>
        <dbReference type="ARBA" id="ARBA00022692"/>
    </source>
</evidence>
<gene>
    <name evidence="13" type="primary">RLP6_16</name>
    <name evidence="13" type="ORF">CFP56_011766</name>
</gene>
<keyword evidence="5" id="KW-0433">Leucine-rich repeat</keyword>
<dbReference type="PANTHER" id="PTHR27000">
    <property type="entry name" value="LEUCINE-RICH REPEAT RECEPTOR-LIKE PROTEIN KINASE FAMILY PROTEIN-RELATED"/>
    <property type="match status" value="1"/>
</dbReference>
<comment type="caution">
    <text evidence="13">The sequence shown here is derived from an EMBL/GenBank/DDBJ whole genome shotgun (WGS) entry which is preliminary data.</text>
</comment>
<dbReference type="FunFam" id="3.80.10.10:FF:000041">
    <property type="entry name" value="LRR receptor-like serine/threonine-protein kinase ERECTA"/>
    <property type="match status" value="1"/>
</dbReference>
<keyword evidence="6" id="KW-0812">Transmembrane</keyword>
<evidence type="ECO:0000313" key="14">
    <source>
        <dbReference type="Proteomes" id="UP000237347"/>
    </source>
</evidence>
<evidence type="ECO:0000256" key="2">
    <source>
        <dbReference type="ARBA" id="ARBA00004479"/>
    </source>
</evidence>
<sequence length="825" mass="92789">MKSWKAKVDCCSWLGNSWMSGILNPNSSLFMLHHLQKLNLSMNDFSFSSIPSSFSQLLRLTHLDLSYSNFDGNIPSKLSWASLSLSDCSLFGEFPKNVFLLPKLQVIVLSRNDLLIGFLPEFLSRSSLRVLDLYSTNFSGKLPNSFGNLESLNLLDLHKANFFGELPNSIGNIESLSFLNLDYNQFFGAIPSSISLSFNNFNGQAPSTLGNLAKLNFISLESINLHGKIPSFLNNLTQLEYLYLSYNNFDTNLTKLREIYISRCQLKGSIPSEISRLPQLYTFDLSYNSLSGAIPSLLFTIPSLNKLSLNQNHLTAPLKFKNISSSSLWVLSLGGNVLGKMELKIFFEIKNLTYLDLSGTNLLISKRNINSTIPKFLRLWLSSCNLIEFPDFLRTQTSLLDLDLSNNKIEGKIPKWFWNVGKVALQFLNLSYNHLSGFEQPLTVLPWQTLSLLDLSSNMLQESLPIPPLSTNYFFASKNNLTGRIPSMICKVNSLKILDISDNQLIGEIPQCLGTFSSSLSILNLKRNLFKGNLPETFLEGSNLTSLDFSYNQIQGKIPRSLVKCRMLEVLNLGNNMMIGTFPFWLESLPELQILILRANGFHGPIWGPHTMLGFSKLRVFDISYNNFFGMLPLEYFETWDAMQMVHGRGNSQPEYMEDQAPYYKDSITVMNKGEEMVLVKILIIFTSIDLSNNRFHGEIPDTMGKLKNLIVLNLSNNSFTGHIPSSLGNLTELESLDLSQNKLLGEIPHQLLSLTFLAYLNLSNNQLMGLIPQGGQFWTFDNSSFEGNLGLCGPPLSRNVDIVKLQLLNQARSHLLESGSIGNR</sequence>
<dbReference type="InterPro" id="IPR032675">
    <property type="entry name" value="LRR_dom_sf"/>
</dbReference>
<dbReference type="InterPro" id="IPR003591">
    <property type="entry name" value="Leu-rich_rpt_typical-subtyp"/>
</dbReference>
<reference evidence="13 14" key="1">
    <citation type="journal article" date="2018" name="Sci. Data">
        <title>The draft genome sequence of cork oak.</title>
        <authorList>
            <person name="Ramos A.M."/>
            <person name="Usie A."/>
            <person name="Barbosa P."/>
            <person name="Barros P.M."/>
            <person name="Capote T."/>
            <person name="Chaves I."/>
            <person name="Simoes F."/>
            <person name="Abreu I."/>
            <person name="Carrasquinho I."/>
            <person name="Faro C."/>
            <person name="Guimaraes J.B."/>
            <person name="Mendonca D."/>
            <person name="Nobrega F."/>
            <person name="Rodrigues L."/>
            <person name="Saibo N.J.M."/>
            <person name="Varela M.C."/>
            <person name="Egas C."/>
            <person name="Matos J."/>
            <person name="Miguel C.M."/>
            <person name="Oliveira M.M."/>
            <person name="Ricardo C.P."/>
            <person name="Goncalves S."/>
        </authorList>
    </citation>
    <scope>NUCLEOTIDE SEQUENCE [LARGE SCALE GENOMIC DNA]</scope>
    <source>
        <strain evidence="14">cv. HL8</strain>
    </source>
</reference>
<dbReference type="SMART" id="SM00369">
    <property type="entry name" value="LRR_TYP"/>
    <property type="match status" value="7"/>
</dbReference>
<organism evidence="13 14">
    <name type="scientific">Quercus suber</name>
    <name type="common">Cork oak</name>
    <dbReference type="NCBI Taxonomy" id="58331"/>
    <lineage>
        <taxon>Eukaryota</taxon>
        <taxon>Viridiplantae</taxon>
        <taxon>Streptophyta</taxon>
        <taxon>Embryophyta</taxon>
        <taxon>Tracheophyta</taxon>
        <taxon>Spermatophyta</taxon>
        <taxon>Magnoliopsida</taxon>
        <taxon>eudicotyledons</taxon>
        <taxon>Gunneridae</taxon>
        <taxon>Pentapetalae</taxon>
        <taxon>rosids</taxon>
        <taxon>fabids</taxon>
        <taxon>Fagales</taxon>
        <taxon>Fagaceae</taxon>
        <taxon>Quercus</taxon>
    </lineage>
</organism>
<keyword evidence="14" id="KW-1185">Reference proteome</keyword>
<dbReference type="SUPFAM" id="SSF52058">
    <property type="entry name" value="L domain-like"/>
    <property type="match status" value="2"/>
</dbReference>
<dbReference type="InterPro" id="IPR001611">
    <property type="entry name" value="Leu-rich_rpt"/>
</dbReference>
<evidence type="ECO:0000256" key="7">
    <source>
        <dbReference type="ARBA" id="ARBA00022729"/>
    </source>
</evidence>
<dbReference type="PANTHER" id="PTHR27000:SF787">
    <property type="entry name" value="RECEPTOR-LIKE PROTEIN 39"/>
    <property type="match status" value="1"/>
</dbReference>
<comment type="subcellular location">
    <subcellularLocation>
        <location evidence="1">Cell membrane</location>
    </subcellularLocation>
    <subcellularLocation>
        <location evidence="2">Membrane</location>
        <topology evidence="2">Single-pass type I membrane protein</topology>
    </subcellularLocation>
</comment>
<evidence type="ECO:0000256" key="5">
    <source>
        <dbReference type="ARBA" id="ARBA00022614"/>
    </source>
</evidence>